<dbReference type="Proteomes" id="UP000295703">
    <property type="component" value="Unassembled WGS sequence"/>
</dbReference>
<protein>
    <submittedName>
        <fullName evidence="2">Uncharacterized protein</fullName>
    </submittedName>
</protein>
<feature type="compositionally biased region" description="Polar residues" evidence="1">
    <location>
        <begin position="54"/>
        <end position="71"/>
    </location>
</feature>
<gene>
    <name evidence="2" type="ORF">CTRI78_v010289</name>
</gene>
<reference evidence="2 3" key="1">
    <citation type="submission" date="2018-12" db="EMBL/GenBank/DDBJ databases">
        <title>Genome sequence and assembly of Colletotrichum trifolii.</title>
        <authorList>
            <person name="Gan P."/>
            <person name="Shirasu K."/>
        </authorList>
    </citation>
    <scope>NUCLEOTIDE SEQUENCE [LARGE SCALE GENOMIC DNA]</scope>
    <source>
        <strain evidence="2 3">543-2</strain>
    </source>
</reference>
<dbReference type="AlphaFoldDB" id="A0A4R8QN22"/>
<sequence>MSALLPLVGVCIAGPEAGHLVKLPRRLPLAVKIAPSSPTPPASAAPTAAPSFGRSKSTASPTWARSATTSGRACGATSPASSRSPTGATAPLKATSCTCTSPRVSSATPEWSSPPFGTPPTTTTARSTAKGPSLESPEATTTSLAEDQRGELWYEPLVNGISFVVFRDSDRMRRHGLRPCCVLGGNSESKHWYQVQELPLFRAMQSS</sequence>
<evidence type="ECO:0000313" key="3">
    <source>
        <dbReference type="Proteomes" id="UP000295703"/>
    </source>
</evidence>
<evidence type="ECO:0000256" key="1">
    <source>
        <dbReference type="SAM" id="MobiDB-lite"/>
    </source>
</evidence>
<evidence type="ECO:0000313" key="2">
    <source>
        <dbReference type="EMBL" id="TDZ40498.1"/>
    </source>
</evidence>
<feature type="compositionally biased region" description="Polar residues" evidence="1">
    <location>
        <begin position="95"/>
        <end position="111"/>
    </location>
</feature>
<accession>A0A4R8QN22</accession>
<organism evidence="2 3">
    <name type="scientific">Colletotrichum trifolii</name>
    <dbReference type="NCBI Taxonomy" id="5466"/>
    <lineage>
        <taxon>Eukaryota</taxon>
        <taxon>Fungi</taxon>
        <taxon>Dikarya</taxon>
        <taxon>Ascomycota</taxon>
        <taxon>Pezizomycotina</taxon>
        <taxon>Sordariomycetes</taxon>
        <taxon>Hypocreomycetidae</taxon>
        <taxon>Glomerellales</taxon>
        <taxon>Glomerellaceae</taxon>
        <taxon>Colletotrichum</taxon>
        <taxon>Colletotrichum orbiculare species complex</taxon>
    </lineage>
</organism>
<keyword evidence="3" id="KW-1185">Reference proteome</keyword>
<proteinExistence type="predicted"/>
<feature type="compositionally biased region" description="Polar residues" evidence="1">
    <location>
        <begin position="78"/>
        <end position="87"/>
    </location>
</feature>
<feature type="region of interest" description="Disordered" evidence="1">
    <location>
        <begin position="34"/>
        <end position="147"/>
    </location>
</feature>
<dbReference type="EMBL" id="RYZW01000159">
    <property type="protein sequence ID" value="TDZ40498.1"/>
    <property type="molecule type" value="Genomic_DNA"/>
</dbReference>
<comment type="caution">
    <text evidence="2">The sequence shown here is derived from an EMBL/GenBank/DDBJ whole genome shotgun (WGS) entry which is preliminary data.</text>
</comment>
<name>A0A4R8QN22_COLTR</name>